<comment type="caution">
    <text evidence="2">The sequence shown here is derived from an EMBL/GenBank/DDBJ whole genome shotgun (WGS) entry which is preliminary data.</text>
</comment>
<gene>
    <name evidence="2" type="ORF">CFN78_25975</name>
</gene>
<evidence type="ECO:0000313" key="2">
    <source>
        <dbReference type="EMBL" id="OZM70369.1"/>
    </source>
</evidence>
<dbReference type="InParanoid" id="A0A263CWM0"/>
<dbReference type="OrthoDB" id="5244650at2"/>
<protein>
    <recommendedName>
        <fullName evidence="4">DUF4235 domain-containing protein</fullName>
    </recommendedName>
</protein>
<dbReference type="AlphaFoldDB" id="A0A263CWM0"/>
<sequence length="101" mass="10918">MNRSAEKKPASTSAKILYRPIGLVSSTIGGLVASVVFKKIWQRADPGDHPDPPGALETEYPLKKILIAAVVQGAIYSVVKTIIDRAGARAFERWSGEWPGD</sequence>
<reference evidence="2 3" key="1">
    <citation type="submission" date="2017-07" db="EMBL/GenBank/DDBJ databases">
        <title>Amycolatopsis antarcticus sp. nov., isolated from the surface of an Antarcticus brown macroalga.</title>
        <authorList>
            <person name="Wang J."/>
            <person name="Leiva S."/>
            <person name="Huang J."/>
            <person name="Huang Y."/>
        </authorList>
    </citation>
    <scope>NUCLEOTIDE SEQUENCE [LARGE SCALE GENOMIC DNA]</scope>
    <source>
        <strain evidence="2 3">AU-G6</strain>
    </source>
</reference>
<dbReference type="Pfam" id="PF14019">
    <property type="entry name" value="DUF4235"/>
    <property type="match status" value="1"/>
</dbReference>
<keyword evidence="3" id="KW-1185">Reference proteome</keyword>
<dbReference type="InterPro" id="IPR025329">
    <property type="entry name" value="DUF4235"/>
</dbReference>
<evidence type="ECO:0008006" key="4">
    <source>
        <dbReference type="Google" id="ProtNLM"/>
    </source>
</evidence>
<keyword evidence="1" id="KW-0812">Transmembrane</keyword>
<organism evidence="2 3">
    <name type="scientific">Amycolatopsis antarctica</name>
    <dbReference type="NCBI Taxonomy" id="1854586"/>
    <lineage>
        <taxon>Bacteria</taxon>
        <taxon>Bacillati</taxon>
        <taxon>Actinomycetota</taxon>
        <taxon>Actinomycetes</taxon>
        <taxon>Pseudonocardiales</taxon>
        <taxon>Pseudonocardiaceae</taxon>
        <taxon>Amycolatopsis</taxon>
    </lineage>
</organism>
<name>A0A263CWM0_9PSEU</name>
<dbReference type="Proteomes" id="UP000242444">
    <property type="component" value="Unassembled WGS sequence"/>
</dbReference>
<keyword evidence="1" id="KW-0472">Membrane</keyword>
<accession>A0A263CWM0</accession>
<evidence type="ECO:0000313" key="3">
    <source>
        <dbReference type="Proteomes" id="UP000242444"/>
    </source>
</evidence>
<feature type="transmembrane region" description="Helical" evidence="1">
    <location>
        <begin position="21"/>
        <end position="41"/>
    </location>
</feature>
<dbReference type="EMBL" id="NKYE01000021">
    <property type="protein sequence ID" value="OZM70369.1"/>
    <property type="molecule type" value="Genomic_DNA"/>
</dbReference>
<evidence type="ECO:0000256" key="1">
    <source>
        <dbReference type="SAM" id="Phobius"/>
    </source>
</evidence>
<keyword evidence="1" id="KW-1133">Transmembrane helix</keyword>
<dbReference type="RefSeq" id="WP_094865664.1">
    <property type="nucleotide sequence ID" value="NZ_NKYE01000021.1"/>
</dbReference>
<proteinExistence type="predicted"/>